<dbReference type="AlphaFoldDB" id="A0A7G9RA71"/>
<evidence type="ECO:0000313" key="1">
    <source>
        <dbReference type="EMBL" id="QNN52496.1"/>
    </source>
</evidence>
<sequence length="58" mass="7449">MIFRLRPRPHLDLFRARWAPIWLRRRFPGYWTQAEVDDIERRAHEDWARFRHLFDDEE</sequence>
<gene>
    <name evidence="1" type="ORF">H9L09_18810</name>
</gene>
<proteinExistence type="predicted"/>
<organism evidence="1 2">
    <name type="scientific">Nocardioides mesophilus</name>
    <dbReference type="NCBI Taxonomy" id="433659"/>
    <lineage>
        <taxon>Bacteria</taxon>
        <taxon>Bacillati</taxon>
        <taxon>Actinomycetota</taxon>
        <taxon>Actinomycetes</taxon>
        <taxon>Propionibacteriales</taxon>
        <taxon>Nocardioidaceae</taxon>
        <taxon>Nocardioides</taxon>
    </lineage>
</organism>
<dbReference type="KEGG" id="nmes:H9L09_18810"/>
<dbReference type="Proteomes" id="UP000515947">
    <property type="component" value="Chromosome"/>
</dbReference>
<reference evidence="1 2" key="1">
    <citation type="submission" date="2020-08" db="EMBL/GenBank/DDBJ databases">
        <title>Genome sequence of Nocardioides mesophilus KACC 16243T.</title>
        <authorList>
            <person name="Hyun D.-W."/>
            <person name="Bae J.-W."/>
        </authorList>
    </citation>
    <scope>NUCLEOTIDE SEQUENCE [LARGE SCALE GENOMIC DNA]</scope>
    <source>
        <strain evidence="1 2">KACC 16243</strain>
    </source>
</reference>
<keyword evidence="2" id="KW-1185">Reference proteome</keyword>
<dbReference type="EMBL" id="CP060713">
    <property type="protein sequence ID" value="QNN52496.1"/>
    <property type="molecule type" value="Genomic_DNA"/>
</dbReference>
<dbReference type="RefSeq" id="WP_187578338.1">
    <property type="nucleotide sequence ID" value="NZ_CP060713.1"/>
</dbReference>
<accession>A0A7G9RA71</accession>
<evidence type="ECO:0000313" key="2">
    <source>
        <dbReference type="Proteomes" id="UP000515947"/>
    </source>
</evidence>
<protein>
    <submittedName>
        <fullName evidence="1">Uncharacterized protein</fullName>
    </submittedName>
</protein>
<name>A0A7G9RA71_9ACTN</name>